<protein>
    <submittedName>
        <fullName evidence="2">20140_t:CDS:1</fullName>
    </submittedName>
</protein>
<keyword evidence="3" id="KW-1185">Reference proteome</keyword>
<evidence type="ECO:0000256" key="1">
    <source>
        <dbReference type="SAM" id="Phobius"/>
    </source>
</evidence>
<name>A0A9N8WFN8_9GLOM</name>
<gene>
    <name evidence="2" type="ORF">CPELLU_LOCUS1527</name>
</gene>
<dbReference type="AlphaFoldDB" id="A0A9N8WFN8"/>
<comment type="caution">
    <text evidence="2">The sequence shown here is derived from an EMBL/GenBank/DDBJ whole genome shotgun (WGS) entry which is preliminary data.</text>
</comment>
<dbReference type="Proteomes" id="UP000789759">
    <property type="component" value="Unassembled WGS sequence"/>
</dbReference>
<feature type="transmembrane region" description="Helical" evidence="1">
    <location>
        <begin position="76"/>
        <end position="97"/>
    </location>
</feature>
<organism evidence="2 3">
    <name type="scientific">Cetraspora pellucida</name>
    <dbReference type="NCBI Taxonomy" id="1433469"/>
    <lineage>
        <taxon>Eukaryota</taxon>
        <taxon>Fungi</taxon>
        <taxon>Fungi incertae sedis</taxon>
        <taxon>Mucoromycota</taxon>
        <taxon>Glomeromycotina</taxon>
        <taxon>Glomeromycetes</taxon>
        <taxon>Diversisporales</taxon>
        <taxon>Gigasporaceae</taxon>
        <taxon>Cetraspora</taxon>
    </lineage>
</organism>
<keyword evidence="1" id="KW-0472">Membrane</keyword>
<feature type="transmembrane region" description="Helical" evidence="1">
    <location>
        <begin position="44"/>
        <end position="70"/>
    </location>
</feature>
<dbReference type="EMBL" id="CAJVQA010000569">
    <property type="protein sequence ID" value="CAG8481241.1"/>
    <property type="molecule type" value="Genomic_DNA"/>
</dbReference>
<reference evidence="2" key="1">
    <citation type="submission" date="2021-06" db="EMBL/GenBank/DDBJ databases">
        <authorList>
            <person name="Kallberg Y."/>
            <person name="Tangrot J."/>
            <person name="Rosling A."/>
        </authorList>
    </citation>
    <scope>NUCLEOTIDE SEQUENCE</scope>
    <source>
        <strain evidence="2">FL966</strain>
    </source>
</reference>
<proteinExistence type="predicted"/>
<keyword evidence="1" id="KW-1133">Transmembrane helix</keyword>
<accession>A0A9N8WFN8</accession>
<sequence>MLGCIYNLDAKETFVTDRSTRCVISGSNADVTDRLLTIGVTGRLIIGVIGGLIINVTGELTVSVAGGLIIDITDELVIDIFLFLACLVSNFAAIALAKLKTLSNLLEKSFSYRTLKELAALINVF</sequence>
<evidence type="ECO:0000313" key="2">
    <source>
        <dbReference type="EMBL" id="CAG8481241.1"/>
    </source>
</evidence>
<evidence type="ECO:0000313" key="3">
    <source>
        <dbReference type="Proteomes" id="UP000789759"/>
    </source>
</evidence>
<keyword evidence="1" id="KW-0812">Transmembrane</keyword>